<keyword evidence="2" id="KW-1185">Reference proteome</keyword>
<dbReference type="AlphaFoldDB" id="A0A8D5UI08"/>
<proteinExistence type="predicted"/>
<accession>A0A8D5UI08</accession>
<organism evidence="1 2">
    <name type="scientific">Polycladomyces abyssicola</name>
    <dbReference type="NCBI Taxonomy" id="1125966"/>
    <lineage>
        <taxon>Bacteria</taxon>
        <taxon>Bacillati</taxon>
        <taxon>Bacillota</taxon>
        <taxon>Bacilli</taxon>
        <taxon>Bacillales</taxon>
        <taxon>Thermoactinomycetaceae</taxon>
        <taxon>Polycladomyces</taxon>
    </lineage>
</organism>
<evidence type="ECO:0000313" key="2">
    <source>
        <dbReference type="Proteomes" id="UP000677436"/>
    </source>
</evidence>
<dbReference type="Proteomes" id="UP000677436">
    <property type="component" value="Chromosome"/>
</dbReference>
<evidence type="ECO:0000313" key="1">
    <source>
        <dbReference type="EMBL" id="BCU82478.1"/>
    </source>
</evidence>
<protein>
    <submittedName>
        <fullName evidence="1">Uncharacterized protein</fullName>
    </submittedName>
</protein>
<reference evidence="1" key="2">
    <citation type="journal article" date="2021" name="Microbiol. Resour. Announc.">
        <title>Complete Genome Sequence of Polycladomyces abyssicola JIR-001T, Isolated from Hemipelagic Sediment in Deep Seawater.</title>
        <authorList>
            <person name="Tsubouchi T."/>
            <person name="Kaneko Y."/>
        </authorList>
    </citation>
    <scope>NUCLEOTIDE SEQUENCE</scope>
    <source>
        <strain evidence="1">JIR-001</strain>
    </source>
</reference>
<sequence>MLLVPLMPGDVLSVRQMGLLSVKADRDTSRTTVVGFQVPGKQAEFNECHPLEHPER</sequence>
<dbReference type="RefSeq" id="WP_212772810.1">
    <property type="nucleotide sequence ID" value="NZ_AP024601.1"/>
</dbReference>
<dbReference type="EMBL" id="AP024601">
    <property type="protein sequence ID" value="BCU82478.1"/>
    <property type="molecule type" value="Genomic_DNA"/>
</dbReference>
<dbReference type="KEGG" id="pabs:JIR001_22610"/>
<name>A0A8D5UI08_9BACL</name>
<gene>
    <name evidence="1" type="ORF">JIR001_22610</name>
</gene>
<reference evidence="1" key="1">
    <citation type="journal article" date="2013" name="Int. J. Syst. Evol. Microbiol.">
        <title>Polycladomyces abyssicola gen. nov., sp. nov., a thermophilic filamentous bacterium isolated from hemipelagic sediment.</title>
        <authorList>
            <person name="Tsubouchi T."/>
            <person name="Shimane Y."/>
            <person name="Mori K."/>
            <person name="Usui K."/>
            <person name="Hiraki T."/>
            <person name="Tame A."/>
            <person name="Uematsu K."/>
            <person name="Maruyama T."/>
            <person name="Hatada Y."/>
        </authorList>
    </citation>
    <scope>NUCLEOTIDE SEQUENCE</scope>
    <source>
        <strain evidence="1">JIR-001</strain>
    </source>
</reference>